<dbReference type="OrthoDB" id="7056813at2"/>
<dbReference type="InterPro" id="IPR009057">
    <property type="entry name" value="Homeodomain-like_sf"/>
</dbReference>
<dbReference type="SUPFAM" id="SSF46689">
    <property type="entry name" value="Homeodomain-like"/>
    <property type="match status" value="1"/>
</dbReference>
<dbReference type="GO" id="GO:0003700">
    <property type="term" value="F:DNA-binding transcription factor activity"/>
    <property type="evidence" value="ECO:0007669"/>
    <property type="project" value="TreeGrafter"/>
</dbReference>
<evidence type="ECO:0000256" key="2">
    <source>
        <dbReference type="ARBA" id="ARBA00023125"/>
    </source>
</evidence>
<dbReference type="Gene3D" id="1.10.357.10">
    <property type="entry name" value="Tetracycline Repressor, domain 2"/>
    <property type="match status" value="1"/>
</dbReference>
<evidence type="ECO:0000313" key="7">
    <source>
        <dbReference type="Proteomes" id="UP000238348"/>
    </source>
</evidence>
<evidence type="ECO:0000256" key="4">
    <source>
        <dbReference type="PROSITE-ProRule" id="PRU00335"/>
    </source>
</evidence>
<proteinExistence type="predicted"/>
<evidence type="ECO:0000256" key="3">
    <source>
        <dbReference type="ARBA" id="ARBA00023163"/>
    </source>
</evidence>
<gene>
    <name evidence="6" type="primary">tetR</name>
    <name evidence="6" type="ORF">SOCE26_014800</name>
</gene>
<keyword evidence="1" id="KW-0805">Transcription regulation</keyword>
<sequence>MDVRERILRAAADLLARGGREAVSTRAVSAAAGVQAPTIYRQFGDMRGLLDAVARETFAEYVRQKATRERADDPIEELRRGWDLHVAFGLANPAVYALIYSDPTSAANAPVVRDGEAILHGLVARAAEAGRLRVNVPHAARLLAAAGAGVTLSLIATPPEERDPRLSGAIRDAVLAAITVAPTSDAAPDEAPGAGRVAARAVALRAVLAEAPDALSPAERHLLGEWLDRLAGAGG</sequence>
<dbReference type="InterPro" id="IPR036271">
    <property type="entry name" value="Tet_transcr_reg_TetR-rel_C_sf"/>
</dbReference>
<dbReference type="Proteomes" id="UP000238348">
    <property type="component" value="Chromosome"/>
</dbReference>
<dbReference type="PANTHER" id="PTHR30055">
    <property type="entry name" value="HTH-TYPE TRANSCRIPTIONAL REGULATOR RUTR"/>
    <property type="match status" value="1"/>
</dbReference>
<dbReference type="InterPro" id="IPR050109">
    <property type="entry name" value="HTH-type_TetR-like_transc_reg"/>
</dbReference>
<organism evidence="6 7">
    <name type="scientific">Sorangium cellulosum</name>
    <name type="common">Polyangium cellulosum</name>
    <dbReference type="NCBI Taxonomy" id="56"/>
    <lineage>
        <taxon>Bacteria</taxon>
        <taxon>Pseudomonadati</taxon>
        <taxon>Myxococcota</taxon>
        <taxon>Polyangia</taxon>
        <taxon>Polyangiales</taxon>
        <taxon>Polyangiaceae</taxon>
        <taxon>Sorangium</taxon>
    </lineage>
</organism>
<dbReference type="InterPro" id="IPR001647">
    <property type="entry name" value="HTH_TetR"/>
</dbReference>
<evidence type="ECO:0000259" key="5">
    <source>
        <dbReference type="PROSITE" id="PS50977"/>
    </source>
</evidence>
<dbReference type="PRINTS" id="PR00455">
    <property type="entry name" value="HTHTETR"/>
</dbReference>
<evidence type="ECO:0000256" key="1">
    <source>
        <dbReference type="ARBA" id="ARBA00023015"/>
    </source>
</evidence>
<dbReference type="EMBL" id="CP012673">
    <property type="protein sequence ID" value="AUX40083.1"/>
    <property type="molecule type" value="Genomic_DNA"/>
</dbReference>
<dbReference type="Pfam" id="PF00440">
    <property type="entry name" value="TetR_N"/>
    <property type="match status" value="1"/>
</dbReference>
<evidence type="ECO:0000313" key="6">
    <source>
        <dbReference type="EMBL" id="AUX40083.1"/>
    </source>
</evidence>
<protein>
    <submittedName>
        <fullName evidence="6">TetR family transcriptional regulator</fullName>
    </submittedName>
</protein>
<accession>A0A2L0ELA2</accession>
<dbReference type="GO" id="GO:0000976">
    <property type="term" value="F:transcription cis-regulatory region binding"/>
    <property type="evidence" value="ECO:0007669"/>
    <property type="project" value="TreeGrafter"/>
</dbReference>
<dbReference type="PROSITE" id="PS50977">
    <property type="entry name" value="HTH_TETR_2"/>
    <property type="match status" value="1"/>
</dbReference>
<feature type="domain" description="HTH tetR-type" evidence="5">
    <location>
        <begin position="1"/>
        <end position="61"/>
    </location>
</feature>
<dbReference type="PANTHER" id="PTHR30055:SF234">
    <property type="entry name" value="HTH-TYPE TRANSCRIPTIONAL REGULATOR BETI"/>
    <property type="match status" value="1"/>
</dbReference>
<keyword evidence="2 4" id="KW-0238">DNA-binding</keyword>
<dbReference type="AlphaFoldDB" id="A0A2L0ELA2"/>
<keyword evidence="3" id="KW-0804">Transcription</keyword>
<feature type="DNA-binding region" description="H-T-H motif" evidence="4">
    <location>
        <begin position="24"/>
        <end position="43"/>
    </location>
</feature>
<dbReference type="SUPFAM" id="SSF48498">
    <property type="entry name" value="Tetracyclin repressor-like, C-terminal domain"/>
    <property type="match status" value="1"/>
</dbReference>
<name>A0A2L0ELA2_SORCE</name>
<reference evidence="6 7" key="1">
    <citation type="submission" date="2015-09" db="EMBL/GenBank/DDBJ databases">
        <title>Sorangium comparison.</title>
        <authorList>
            <person name="Zaburannyi N."/>
            <person name="Bunk B."/>
            <person name="Overmann J."/>
            <person name="Mueller R."/>
        </authorList>
    </citation>
    <scope>NUCLEOTIDE SEQUENCE [LARGE SCALE GENOMIC DNA]</scope>
    <source>
        <strain evidence="6 7">So ce26</strain>
    </source>
</reference>